<evidence type="ECO:0000256" key="3">
    <source>
        <dbReference type="ARBA" id="ARBA00022737"/>
    </source>
</evidence>
<feature type="domain" description="C2H2-type" evidence="8">
    <location>
        <begin position="213"/>
        <end position="236"/>
    </location>
</feature>
<evidence type="ECO:0000256" key="7">
    <source>
        <dbReference type="ARBA" id="ARBA00023242"/>
    </source>
</evidence>
<feature type="domain" description="C2H2-type" evidence="8">
    <location>
        <begin position="544"/>
        <end position="565"/>
    </location>
</feature>
<dbReference type="EnsemblMetazoa" id="XM_031931487">
    <property type="protein sequence ID" value="XP_031787347"/>
    <property type="gene ID" value="LOC100679269"/>
</dbReference>
<keyword evidence="6" id="KW-0238">DNA-binding</keyword>
<dbReference type="SMART" id="SM00355">
    <property type="entry name" value="ZnF_C2H2"/>
    <property type="match status" value="8"/>
</dbReference>
<dbReference type="InterPro" id="IPR013087">
    <property type="entry name" value="Znf_C2H2_type"/>
</dbReference>
<evidence type="ECO:0000256" key="2">
    <source>
        <dbReference type="ARBA" id="ARBA00022723"/>
    </source>
</evidence>
<dbReference type="GeneID" id="100679269"/>
<comment type="subcellular location">
    <subcellularLocation>
        <location evidence="1">Nucleus</location>
    </subcellularLocation>
</comment>
<feature type="domain" description="C2H2-type" evidence="8">
    <location>
        <begin position="722"/>
        <end position="742"/>
    </location>
</feature>
<feature type="domain" description="C2H2-type" evidence="8">
    <location>
        <begin position="383"/>
        <end position="406"/>
    </location>
</feature>
<dbReference type="RefSeq" id="XP_031787347.1">
    <property type="nucleotide sequence ID" value="XM_031931487.2"/>
</dbReference>
<keyword evidence="4" id="KW-0863">Zinc-finger</keyword>
<dbReference type="PANTHER" id="PTHR24392:SF31">
    <property type="entry name" value="C2H2-TYPE DOMAIN-CONTAINING PROTEIN"/>
    <property type="match status" value="1"/>
</dbReference>
<name>A0A7M7QIJ1_NASVI</name>
<feature type="domain" description="C2H2-type" evidence="8">
    <location>
        <begin position="599"/>
        <end position="619"/>
    </location>
</feature>
<keyword evidence="3" id="KW-0677">Repeat</keyword>
<dbReference type="GO" id="GO:0008270">
    <property type="term" value="F:zinc ion binding"/>
    <property type="evidence" value="ECO:0007669"/>
    <property type="project" value="UniProtKB-KW"/>
</dbReference>
<dbReference type="Gene3D" id="3.30.160.60">
    <property type="entry name" value="Classic Zinc Finger"/>
    <property type="match status" value="2"/>
</dbReference>
<evidence type="ECO:0000259" key="8">
    <source>
        <dbReference type="SMART" id="SM00355"/>
    </source>
</evidence>
<dbReference type="GO" id="GO:0003677">
    <property type="term" value="F:DNA binding"/>
    <property type="evidence" value="ECO:0007669"/>
    <property type="project" value="UniProtKB-KW"/>
</dbReference>
<proteinExistence type="predicted"/>
<evidence type="ECO:0000256" key="1">
    <source>
        <dbReference type="ARBA" id="ARBA00004123"/>
    </source>
</evidence>
<keyword evidence="10" id="KW-1185">Reference proteome</keyword>
<dbReference type="KEGG" id="nvi:100679269"/>
<dbReference type="OrthoDB" id="3561125at2759"/>
<dbReference type="PANTHER" id="PTHR24392">
    <property type="entry name" value="ZINC FINGER PROTEIN"/>
    <property type="match status" value="1"/>
</dbReference>
<dbReference type="AlphaFoldDB" id="A0A7M7QIJ1"/>
<reference evidence="9" key="1">
    <citation type="submission" date="2021-01" db="UniProtKB">
        <authorList>
            <consortium name="EnsemblMetazoa"/>
        </authorList>
    </citation>
    <scope>IDENTIFICATION</scope>
</reference>
<keyword evidence="7" id="KW-0539">Nucleus</keyword>
<feature type="domain" description="C2H2-type" evidence="8">
    <location>
        <begin position="573"/>
        <end position="596"/>
    </location>
</feature>
<sequence>MNKNKYQTTSAKGLDPLEIKQEISFDDESIEIKNEPVEMDISFTSSSIYNSSQTDDTYVLDEEYFDSESESNPLLDQSESYPPGIARIVDINDLLQNKDTISYSNTLSPKREPTSPIPENLHIKIKKQPPCGNCMRNIEHFCTVCKKSWDYHKDTTLCSNCESNLKLQCKICHKRFKFLNKVHQYVLQASKKMNLLSRKKQQVTFTCEKKQNFVCSKCKYQTTQKEQLIEHMEKLHGQTVVTNLHKSAATTSDNLTISTTVSDKSINSNLSYLDNLLNTSINMQNLLQEVAEVKVSKKSKKSKKPEIINFNEDDDQYIELFCLECKKTCKKIVYDEIVKPVCRECQKLMWYRCTLCASRYKLLQFVRLHVNRVCWHRMNGPKLNCTHCDYKAEVKSRLEYHIKSEHLPKNCPKCNIEVENAASLKEHLMQCTAIKLNKHAHAVAKPSQEPDLDDVPLIFRQSKLMLKNYLHEKLPIDNDDSYKIIENDPAVLMNEIHKVPLKDSHENGWSSLVDYYCVQCDVETKKKFSKFRPRCPKCKDKYDYRCTSCERLYGGYYSICKHVKHECQNRFVMGCSLCDYTSARKYILLNHIKNKHAIYKCLRCNSRCEGYISLRKHQSIDCNIDNPHGPMHLKRLIALFCKYCHKRSLGLGDNNKLVSCERCTMIMNFQCLKCNELFDDQEVTYKHAKEECKPTFLCDKCDYKAYMQYDLDVHVKYVHTFRKCQDCGVQFRDEYIFRLHLKEEAKKKKILNNHLEDEVLPKPKKLLRSKKQ</sequence>
<evidence type="ECO:0000313" key="10">
    <source>
        <dbReference type="Proteomes" id="UP000002358"/>
    </source>
</evidence>
<evidence type="ECO:0000256" key="5">
    <source>
        <dbReference type="ARBA" id="ARBA00022833"/>
    </source>
</evidence>
<keyword evidence="5" id="KW-0862">Zinc</keyword>
<dbReference type="InParanoid" id="A0A7M7QIJ1"/>
<evidence type="ECO:0000256" key="6">
    <source>
        <dbReference type="ARBA" id="ARBA00023125"/>
    </source>
</evidence>
<dbReference type="GO" id="GO:0005634">
    <property type="term" value="C:nucleus"/>
    <property type="evidence" value="ECO:0007669"/>
    <property type="project" value="UniProtKB-SubCell"/>
</dbReference>
<accession>A0A7M7QIJ1</accession>
<organism evidence="9 10">
    <name type="scientific">Nasonia vitripennis</name>
    <name type="common">Parasitic wasp</name>
    <dbReference type="NCBI Taxonomy" id="7425"/>
    <lineage>
        <taxon>Eukaryota</taxon>
        <taxon>Metazoa</taxon>
        <taxon>Ecdysozoa</taxon>
        <taxon>Arthropoda</taxon>
        <taxon>Hexapoda</taxon>
        <taxon>Insecta</taxon>
        <taxon>Pterygota</taxon>
        <taxon>Neoptera</taxon>
        <taxon>Endopterygota</taxon>
        <taxon>Hymenoptera</taxon>
        <taxon>Apocrita</taxon>
        <taxon>Proctotrupomorpha</taxon>
        <taxon>Chalcidoidea</taxon>
        <taxon>Pteromalidae</taxon>
        <taxon>Pteromalinae</taxon>
        <taxon>Nasonia</taxon>
    </lineage>
</organism>
<protein>
    <recommendedName>
        <fullName evidence="8">C2H2-type domain-containing protein</fullName>
    </recommendedName>
</protein>
<dbReference type="Proteomes" id="UP000002358">
    <property type="component" value="Chromosome 5"/>
</dbReference>
<evidence type="ECO:0000313" key="9">
    <source>
        <dbReference type="EnsemblMetazoa" id="XP_031787347"/>
    </source>
</evidence>
<keyword evidence="2" id="KW-0479">Metal-binding</keyword>
<feature type="domain" description="C2H2-type" evidence="8">
    <location>
        <begin position="409"/>
        <end position="429"/>
    </location>
</feature>
<evidence type="ECO:0000256" key="4">
    <source>
        <dbReference type="ARBA" id="ARBA00022771"/>
    </source>
</evidence>
<feature type="domain" description="C2H2-type" evidence="8">
    <location>
        <begin position="696"/>
        <end position="719"/>
    </location>
</feature>